<dbReference type="Pfam" id="PF03323">
    <property type="entry name" value="GerA"/>
    <property type="match status" value="1"/>
</dbReference>
<gene>
    <name evidence="2" type="ORF">PDENDC454_08145</name>
</gene>
<name>H3SDJ4_9BACL</name>
<keyword evidence="1" id="KW-0472">Membrane</keyword>
<keyword evidence="3" id="KW-1185">Reference proteome</keyword>
<dbReference type="EMBL" id="AHKH01000015">
    <property type="protein sequence ID" value="EHQ62855.1"/>
    <property type="molecule type" value="Genomic_DNA"/>
</dbReference>
<evidence type="ECO:0000256" key="1">
    <source>
        <dbReference type="ARBA" id="ARBA00023136"/>
    </source>
</evidence>
<reference evidence="2 3" key="1">
    <citation type="journal article" date="2012" name="J. Bacteriol.">
        <title>Genome Sequence of the Pattern-Forming Social Bacterium Paenibacillus dendritiformis C454 Chiral Morphotype.</title>
        <authorList>
            <person name="Sirota-Madi A."/>
            <person name="Olender T."/>
            <person name="Helman Y."/>
            <person name="Brainis I."/>
            <person name="Finkelshtein A."/>
            <person name="Roth D."/>
            <person name="Hagai E."/>
            <person name="Leshkowitz D."/>
            <person name="Brodsky L."/>
            <person name="Galatenko V."/>
            <person name="Nikolaev V."/>
            <person name="Gutnick D.L."/>
            <person name="Lancet D."/>
            <person name="Ben-Jacob E."/>
        </authorList>
    </citation>
    <scope>NUCLEOTIDE SEQUENCE [LARGE SCALE GENOMIC DNA]</scope>
    <source>
        <strain evidence="2 3">C454</strain>
    </source>
</reference>
<organism evidence="2 3">
    <name type="scientific">Paenibacillus dendritiformis C454</name>
    <dbReference type="NCBI Taxonomy" id="1131935"/>
    <lineage>
        <taxon>Bacteria</taxon>
        <taxon>Bacillati</taxon>
        <taxon>Bacillota</taxon>
        <taxon>Bacilli</taxon>
        <taxon>Bacillales</taxon>
        <taxon>Paenibacillaceae</taxon>
        <taxon>Paenibacillus</taxon>
    </lineage>
</organism>
<comment type="caution">
    <text evidence="2">The sequence shown here is derived from an EMBL/GenBank/DDBJ whole genome shotgun (WGS) entry which is preliminary data.</text>
</comment>
<dbReference type="STRING" id="1131935.PDENDC454_08145"/>
<dbReference type="PATRIC" id="fig|1131935.3.peg.1662"/>
<dbReference type="AlphaFoldDB" id="H3SDJ4"/>
<dbReference type="GO" id="GO:0009847">
    <property type="term" value="P:spore germination"/>
    <property type="evidence" value="ECO:0007669"/>
    <property type="project" value="InterPro"/>
</dbReference>
<evidence type="ECO:0000313" key="2">
    <source>
        <dbReference type="EMBL" id="EHQ62855.1"/>
    </source>
</evidence>
<dbReference type="GO" id="GO:0016020">
    <property type="term" value="C:membrane"/>
    <property type="evidence" value="ECO:0007669"/>
    <property type="project" value="InterPro"/>
</dbReference>
<evidence type="ECO:0000313" key="3">
    <source>
        <dbReference type="Proteomes" id="UP000003900"/>
    </source>
</evidence>
<dbReference type="Proteomes" id="UP000003900">
    <property type="component" value="Unassembled WGS sequence"/>
</dbReference>
<dbReference type="InterPro" id="IPR004995">
    <property type="entry name" value="Spore_Ger"/>
</dbReference>
<proteinExistence type="predicted"/>
<sequence length="85" mass="9372">MARPCLDTWIFQQIWGDSTVSFSPFPQLLHTERPDRVIGNLLEGRVALLAEGSPTALILPVTFSALASPFDPKVKVEIVNHGIMN</sequence>
<accession>H3SDJ4</accession>
<protein>
    <submittedName>
        <fullName evidence="2">Spore germination protein KA</fullName>
    </submittedName>
</protein>